<proteinExistence type="predicted"/>
<name>A0A0G0VYT9_9BACT</name>
<evidence type="ECO:0000313" key="2">
    <source>
        <dbReference type="Proteomes" id="UP000034493"/>
    </source>
</evidence>
<organism evidence="1 2">
    <name type="scientific">Candidatus Curtissbacteria bacterium GW2011_GWA2_41_24</name>
    <dbReference type="NCBI Taxonomy" id="1618411"/>
    <lineage>
        <taxon>Bacteria</taxon>
        <taxon>Candidatus Curtissiibacteriota</taxon>
    </lineage>
</organism>
<reference evidence="1 2" key="1">
    <citation type="journal article" date="2015" name="Nature">
        <title>rRNA introns, odd ribosomes, and small enigmatic genomes across a large radiation of phyla.</title>
        <authorList>
            <person name="Brown C.T."/>
            <person name="Hug L.A."/>
            <person name="Thomas B.C."/>
            <person name="Sharon I."/>
            <person name="Castelle C.J."/>
            <person name="Singh A."/>
            <person name="Wilkins M.J."/>
            <person name="Williams K.H."/>
            <person name="Banfield J.F."/>
        </authorList>
    </citation>
    <scope>NUCLEOTIDE SEQUENCE [LARGE SCALE GENOMIC DNA]</scope>
</reference>
<gene>
    <name evidence="1" type="ORF">UU56_C0002G0017</name>
</gene>
<dbReference type="Proteomes" id="UP000034493">
    <property type="component" value="Unassembled WGS sequence"/>
</dbReference>
<accession>A0A0G0VYT9</accession>
<dbReference type="AlphaFoldDB" id="A0A0G0VYT9"/>
<sequence>MSTHREREGSQNRVEANIHLLGELVAEKNRDSKEKIKMIEDLKILSAPDDALIKLAMLRMDTQQLVDTLPAKQEIIADIIRRYAIETEIDENFLRQMLIIADRHLKTPEEERDEEFLRQEQEVVTNVINSLNDRRARERLTRENEQKHEVEISGGRVFNFFVSQDGESVRMDLPIITDPNKTRVAIGPEAVVEILGAKLTFEDYDRIAETLLSFKGGVGRVIRAYAFAVETWADLSSQGFDASETRDSRRLRSYAIRKTFNGEDPKIGPFVDIPLNSIFTYVTKRYPLIALKNPPQPFSE</sequence>
<protein>
    <submittedName>
        <fullName evidence="1">Uncharacterized protein</fullName>
    </submittedName>
</protein>
<evidence type="ECO:0000313" key="1">
    <source>
        <dbReference type="EMBL" id="KKS04877.1"/>
    </source>
</evidence>
<dbReference type="EMBL" id="LCBC01000002">
    <property type="protein sequence ID" value="KKS04877.1"/>
    <property type="molecule type" value="Genomic_DNA"/>
</dbReference>
<comment type="caution">
    <text evidence="1">The sequence shown here is derived from an EMBL/GenBank/DDBJ whole genome shotgun (WGS) entry which is preliminary data.</text>
</comment>